<evidence type="ECO:0000256" key="2">
    <source>
        <dbReference type="ARBA" id="ARBA00022737"/>
    </source>
</evidence>
<evidence type="ECO:0000313" key="4">
    <source>
        <dbReference type="EMBL" id="RCK63949.1"/>
    </source>
</evidence>
<feature type="compositionally biased region" description="Acidic residues" evidence="3">
    <location>
        <begin position="98"/>
        <end position="118"/>
    </location>
</feature>
<feature type="compositionally biased region" description="Basic and acidic residues" evidence="3">
    <location>
        <begin position="77"/>
        <end position="97"/>
    </location>
</feature>
<evidence type="ECO:0000256" key="3">
    <source>
        <dbReference type="SAM" id="MobiDB-lite"/>
    </source>
</evidence>
<dbReference type="PROSITE" id="PS51450">
    <property type="entry name" value="LRR"/>
    <property type="match status" value="1"/>
</dbReference>
<organism evidence="4 5">
    <name type="scientific">Candida viswanathii</name>
    <dbReference type="NCBI Taxonomy" id="5486"/>
    <lineage>
        <taxon>Eukaryota</taxon>
        <taxon>Fungi</taxon>
        <taxon>Dikarya</taxon>
        <taxon>Ascomycota</taxon>
        <taxon>Saccharomycotina</taxon>
        <taxon>Pichiomycetes</taxon>
        <taxon>Debaryomycetaceae</taxon>
        <taxon>Candida/Lodderomyces clade</taxon>
        <taxon>Candida</taxon>
    </lineage>
</organism>
<comment type="caution">
    <text evidence="4">The sequence shown here is derived from an EMBL/GenBank/DDBJ whole genome shotgun (WGS) entry which is preliminary data.</text>
</comment>
<dbReference type="EMBL" id="QLNQ01000023">
    <property type="protein sequence ID" value="RCK63949.1"/>
    <property type="molecule type" value="Genomic_DNA"/>
</dbReference>
<gene>
    <name evidence="4" type="primary">LRRC58_1</name>
    <name evidence="4" type="ORF">Cantr_10580</name>
</gene>
<keyword evidence="5" id="KW-1185">Reference proteome</keyword>
<sequence length="510" mass="58086">MEKSNPLLPFAFSISANYDAIPLDTTPRDKTTIDENAGSLYHTRKTVSPSPLKDKLRQKPGLRPTLGMKFPPRLKRKMGESFNDKDDVKRMDTRMEESQEDSQEDSQEESEEAVEDAEATLLDDGLEPVPLLPSSPPGPELFTDVNLVSEFDYTTNPETSYDVPKSPAKKVHHLNLPSELNDISFDSSPTKRKAKPQLSSEPDFGIDRFNRFNGNLTYELLSSTGVEENEQVSELAKQASYNRARSIILNAFEEPNTVINLEGLNLYDIPAEIKDMNNLVFICDDEPRAYHLFLTNNNLLQLPPALFKFTKLQVLSLRINRLTSIPPLIEKLQNVVDLSLGANSLRFLPFQILNMPNLDNFAAGPNPYKKLTDFPPKSIIEIKKTVGKHKLNYRTKVIALTEPTPVYLTSLKTLCLTKIAKHDVSYQETKAWKKHTPRLYHNLIKEAITKGKFHDVCYKCDNIVVEPVAQVYEWWDILLNKNVPIRKQFCSQKCVDGYEREVECIVKKED</sequence>
<dbReference type="InterPro" id="IPR050216">
    <property type="entry name" value="LRR_domain-containing"/>
</dbReference>
<dbReference type="STRING" id="5486.A0A367YEE2"/>
<accession>A0A367YEE2</accession>
<dbReference type="SUPFAM" id="SSF52058">
    <property type="entry name" value="L domain-like"/>
    <property type="match status" value="1"/>
</dbReference>
<dbReference type="InterPro" id="IPR032675">
    <property type="entry name" value="LRR_dom_sf"/>
</dbReference>
<keyword evidence="2" id="KW-0677">Repeat</keyword>
<dbReference type="Gene3D" id="3.80.10.10">
    <property type="entry name" value="Ribonuclease Inhibitor"/>
    <property type="match status" value="1"/>
</dbReference>
<evidence type="ECO:0000313" key="5">
    <source>
        <dbReference type="Proteomes" id="UP000253472"/>
    </source>
</evidence>
<feature type="region of interest" description="Disordered" evidence="3">
    <location>
        <begin position="180"/>
        <end position="201"/>
    </location>
</feature>
<dbReference type="PANTHER" id="PTHR48051:SF1">
    <property type="entry name" value="RAS SUPPRESSOR PROTEIN 1"/>
    <property type="match status" value="1"/>
</dbReference>
<protein>
    <submittedName>
        <fullName evidence="4">Leucine-rich repeat-containing protein 58</fullName>
    </submittedName>
</protein>
<dbReference type="AlphaFoldDB" id="A0A367YEE2"/>
<proteinExistence type="predicted"/>
<dbReference type="OrthoDB" id="1517790at2759"/>
<dbReference type="PANTHER" id="PTHR48051">
    <property type="match status" value="1"/>
</dbReference>
<dbReference type="InterPro" id="IPR001611">
    <property type="entry name" value="Leu-rich_rpt"/>
</dbReference>
<reference evidence="4 5" key="1">
    <citation type="submission" date="2018-06" db="EMBL/GenBank/DDBJ databases">
        <title>Whole genome sequencing of Candida tropicalis (genome annotated by CSBL at Korea University).</title>
        <authorList>
            <person name="Ahn J."/>
        </authorList>
    </citation>
    <scope>NUCLEOTIDE SEQUENCE [LARGE SCALE GENOMIC DNA]</scope>
    <source>
        <strain evidence="4 5">ATCC 20962</strain>
    </source>
</reference>
<dbReference type="GO" id="GO:0005737">
    <property type="term" value="C:cytoplasm"/>
    <property type="evidence" value="ECO:0007669"/>
    <property type="project" value="TreeGrafter"/>
</dbReference>
<keyword evidence="1" id="KW-0433">Leucine-rich repeat</keyword>
<name>A0A367YEE2_9ASCO</name>
<feature type="region of interest" description="Disordered" evidence="3">
    <location>
        <begin position="21"/>
        <end position="118"/>
    </location>
</feature>
<dbReference type="Proteomes" id="UP000253472">
    <property type="component" value="Unassembled WGS sequence"/>
</dbReference>
<evidence type="ECO:0000256" key="1">
    <source>
        <dbReference type="ARBA" id="ARBA00022614"/>
    </source>
</evidence>